<keyword evidence="3" id="KW-1185">Reference proteome</keyword>
<reference evidence="3" key="1">
    <citation type="submission" date="2018-05" db="EMBL/GenBank/DDBJ databases">
        <authorList>
            <person name="Li Y."/>
        </authorList>
    </citation>
    <scope>NUCLEOTIDE SEQUENCE [LARGE SCALE GENOMIC DNA]</scope>
    <source>
        <strain evidence="3">sk1b4</strain>
    </source>
</reference>
<keyword evidence="1" id="KW-0812">Transmembrane</keyword>
<dbReference type="CDD" id="cd15482">
    <property type="entry name" value="Sialidase_non-viral"/>
    <property type="match status" value="1"/>
</dbReference>
<protein>
    <submittedName>
        <fullName evidence="2">Uncharacterized protein</fullName>
    </submittedName>
</protein>
<evidence type="ECO:0000313" key="2">
    <source>
        <dbReference type="EMBL" id="PWF27634.1"/>
    </source>
</evidence>
<keyword evidence="1" id="KW-0472">Membrane</keyword>
<gene>
    <name evidence="2" type="ORF">DD236_04460</name>
</gene>
<feature type="transmembrane region" description="Helical" evidence="1">
    <location>
        <begin position="12"/>
        <end position="32"/>
    </location>
</feature>
<feature type="transmembrane region" description="Helical" evidence="1">
    <location>
        <begin position="52"/>
        <end position="74"/>
    </location>
</feature>
<evidence type="ECO:0000256" key="1">
    <source>
        <dbReference type="SAM" id="Phobius"/>
    </source>
</evidence>
<dbReference type="SUPFAM" id="SSF50939">
    <property type="entry name" value="Sialidases"/>
    <property type="match status" value="1"/>
</dbReference>
<accession>A0A2V1KFT1</accession>
<evidence type="ECO:0000313" key="3">
    <source>
        <dbReference type="Proteomes" id="UP000245283"/>
    </source>
</evidence>
<keyword evidence="1" id="KW-1133">Transmembrane helix</keyword>
<dbReference type="InterPro" id="IPR036278">
    <property type="entry name" value="Sialidase_sf"/>
</dbReference>
<sequence>MSVTFSANVSNALVAVLIAYVALLPVLLSIYFRRLRKERGQPIGNAATMINVAVVILCEIGVAFLSLLAVFLTFQDCRVVTVEGTKYYECNAGFLDPLYTYHEYKGPFLMGRAGIEAGEQRWTDDSENSDPWLLQSMMGGLLWILPQEPEQVPSIDVVPPEASTETSDPQPSYPAPELDELVIDSEEVGGFTFGIAQVDTAMAGNGAFVAVASSDHGNTWEERGAIADSVSFYSYSAVDADIHVVGFGSSSSDTPPPAMITTDGGWTWSELVLPFHEGTDATAQFVESARLVDGGLVVTANYPSWLAGRGNGRSFISYDDGVTWKAFAEQR</sequence>
<proteinExistence type="predicted"/>
<name>A0A2V1KFT1_9ACTO</name>
<dbReference type="EMBL" id="QETB01000001">
    <property type="protein sequence ID" value="PWF27634.1"/>
    <property type="molecule type" value="Genomic_DNA"/>
</dbReference>
<dbReference type="Gene3D" id="2.120.10.10">
    <property type="match status" value="1"/>
</dbReference>
<dbReference type="AlphaFoldDB" id="A0A2V1KFT1"/>
<organism evidence="2 3">
    <name type="scientific">Ancrocorticia populi</name>
    <dbReference type="NCBI Taxonomy" id="2175228"/>
    <lineage>
        <taxon>Bacteria</taxon>
        <taxon>Bacillati</taxon>
        <taxon>Actinomycetota</taxon>
        <taxon>Actinomycetes</taxon>
        <taxon>Actinomycetales</taxon>
        <taxon>Actinomycetaceae</taxon>
        <taxon>Ancrocorticia</taxon>
    </lineage>
</organism>
<comment type="caution">
    <text evidence="2">The sequence shown here is derived from an EMBL/GenBank/DDBJ whole genome shotgun (WGS) entry which is preliminary data.</text>
</comment>
<dbReference type="Proteomes" id="UP000245283">
    <property type="component" value="Unassembled WGS sequence"/>
</dbReference>